<dbReference type="GO" id="GO:0004536">
    <property type="term" value="F:DNA nuclease activity"/>
    <property type="evidence" value="ECO:0007669"/>
    <property type="project" value="InterPro"/>
</dbReference>
<evidence type="ECO:0000313" key="5">
    <source>
        <dbReference type="Proteomes" id="UP000000719"/>
    </source>
</evidence>
<dbReference type="PANTHER" id="PTHR46124">
    <property type="entry name" value="D-AMINOACYL-TRNA DEACYLASE"/>
    <property type="match status" value="1"/>
</dbReference>
<dbReference type="PROSITE" id="PS01091">
    <property type="entry name" value="TATD_3"/>
    <property type="match status" value="1"/>
</dbReference>
<protein>
    <submittedName>
        <fullName evidence="4">Hydrolase, TatD family</fullName>
    </submittedName>
</protein>
<evidence type="ECO:0000256" key="3">
    <source>
        <dbReference type="PIRSR" id="PIRSR005902-1"/>
    </source>
</evidence>
<dbReference type="InterPro" id="IPR018228">
    <property type="entry name" value="DNase_TatD-rel_CS"/>
</dbReference>
<feature type="binding site" evidence="3">
    <location>
        <position position="129"/>
    </location>
    <ligand>
        <name>a divalent metal cation</name>
        <dbReference type="ChEBI" id="CHEBI:60240"/>
        <label>2</label>
    </ligand>
</feature>
<dbReference type="Pfam" id="PF01026">
    <property type="entry name" value="TatD_DNase"/>
    <property type="match status" value="1"/>
</dbReference>
<keyword evidence="2 4" id="KW-0378">Hydrolase</keyword>
<feature type="binding site" evidence="3">
    <location>
        <position position="93"/>
    </location>
    <ligand>
        <name>a divalent metal cation</name>
        <dbReference type="ChEBI" id="CHEBI:60240"/>
        <label>1</label>
    </ligand>
</feature>
<dbReference type="STRING" id="373903.Hore_21920"/>
<evidence type="ECO:0000256" key="2">
    <source>
        <dbReference type="ARBA" id="ARBA00022801"/>
    </source>
</evidence>
<gene>
    <name evidence="4" type="ordered locus">Hore_21920</name>
</gene>
<feature type="binding site" evidence="3">
    <location>
        <position position="154"/>
    </location>
    <ligand>
        <name>a divalent metal cation</name>
        <dbReference type="ChEBI" id="CHEBI:60240"/>
        <label>2</label>
    </ligand>
</feature>
<evidence type="ECO:0000313" key="4">
    <source>
        <dbReference type="EMBL" id="ACL70938.1"/>
    </source>
</evidence>
<dbReference type="PROSITE" id="PS01090">
    <property type="entry name" value="TATD_2"/>
    <property type="match status" value="1"/>
</dbReference>
<dbReference type="PANTHER" id="PTHR46124:SF2">
    <property type="entry name" value="D-AMINOACYL-TRNA DEACYLASE"/>
    <property type="match status" value="1"/>
</dbReference>
<dbReference type="SUPFAM" id="SSF51556">
    <property type="entry name" value="Metallo-dependent hydrolases"/>
    <property type="match status" value="1"/>
</dbReference>
<dbReference type="HOGENOM" id="CLU_031506_4_0_9"/>
<dbReference type="InterPro" id="IPR001130">
    <property type="entry name" value="TatD-like"/>
</dbReference>
<organism evidence="4 5">
    <name type="scientific">Halothermothrix orenii (strain H 168 / OCM 544 / DSM 9562)</name>
    <dbReference type="NCBI Taxonomy" id="373903"/>
    <lineage>
        <taxon>Bacteria</taxon>
        <taxon>Bacillati</taxon>
        <taxon>Bacillota</taxon>
        <taxon>Clostridia</taxon>
        <taxon>Halanaerobiales</taxon>
        <taxon>Halothermotrichaceae</taxon>
        <taxon>Halothermothrix</taxon>
    </lineage>
</organism>
<feature type="binding site" evidence="3">
    <location>
        <position position="9"/>
    </location>
    <ligand>
        <name>a divalent metal cation</name>
        <dbReference type="ChEBI" id="CHEBI:60240"/>
        <label>1</label>
    </ligand>
</feature>
<accession>B8D0K2</accession>
<dbReference type="GO" id="GO:0005829">
    <property type="term" value="C:cytosol"/>
    <property type="evidence" value="ECO:0007669"/>
    <property type="project" value="TreeGrafter"/>
</dbReference>
<sequence>MQLIDTHAHLDFPRFKKDRVKVIKRAEEDGVKYIINVGADLASSHRSLRLSQEYDHIFATVGIHPHDADQVDGRALKVLKDLAKADKVVAIGEIGLDYYYDNSPRDVQKEAFKRQLELAHKLKLPVVIHSREADEDTLEILKEMEVGELGGVMHCFAGHLEMARECLSLNMYLAFGGVITFKNADKTREVVREIPLDRILIETDSPYLTPHPYRGKRNEPSYVRFVAEKIAELKDKSMEEITRITTANAINAFNLSL</sequence>
<reference evidence="4 5" key="1">
    <citation type="journal article" date="2009" name="PLoS ONE">
        <title>Genome analysis of the anaerobic thermohalophilic bacterium Halothermothrix orenii.</title>
        <authorList>
            <person name="Mavromatis K."/>
            <person name="Ivanova N."/>
            <person name="Anderson I."/>
            <person name="Lykidis A."/>
            <person name="Hooper S.D."/>
            <person name="Sun H."/>
            <person name="Kunin V."/>
            <person name="Lapidus A."/>
            <person name="Hugenholtz P."/>
            <person name="Patel B."/>
            <person name="Kyrpides N.C."/>
        </authorList>
    </citation>
    <scope>NUCLEOTIDE SEQUENCE [LARGE SCALE GENOMIC DNA]</scope>
    <source>
        <strain evidence="5">H 168 / OCM 544 / DSM 9562</strain>
    </source>
</reference>
<dbReference type="KEGG" id="hor:Hore_21920"/>
<dbReference type="GO" id="GO:0046872">
    <property type="term" value="F:metal ion binding"/>
    <property type="evidence" value="ECO:0007669"/>
    <property type="project" value="UniProtKB-KW"/>
</dbReference>
<keyword evidence="5" id="KW-1185">Reference proteome</keyword>
<name>B8D0K2_HALOH</name>
<dbReference type="Proteomes" id="UP000000719">
    <property type="component" value="Chromosome"/>
</dbReference>
<dbReference type="InterPro" id="IPR032466">
    <property type="entry name" value="Metal_Hydrolase"/>
</dbReference>
<dbReference type="InterPro" id="IPR015991">
    <property type="entry name" value="TatD/YcfH-like"/>
</dbReference>
<feature type="binding site" evidence="3">
    <location>
        <position position="204"/>
    </location>
    <ligand>
        <name>a divalent metal cation</name>
        <dbReference type="ChEBI" id="CHEBI:60240"/>
        <label>1</label>
    </ligand>
</feature>
<dbReference type="EMBL" id="CP001098">
    <property type="protein sequence ID" value="ACL70938.1"/>
    <property type="molecule type" value="Genomic_DNA"/>
</dbReference>
<dbReference type="CDD" id="cd01310">
    <property type="entry name" value="TatD_DNAse"/>
    <property type="match status" value="1"/>
</dbReference>
<dbReference type="PROSITE" id="PS01137">
    <property type="entry name" value="TATD_1"/>
    <property type="match status" value="1"/>
</dbReference>
<dbReference type="RefSeq" id="WP_015923907.1">
    <property type="nucleotide sequence ID" value="NC_011899.1"/>
</dbReference>
<dbReference type="eggNOG" id="COG0084">
    <property type="taxonomic scope" value="Bacteria"/>
</dbReference>
<dbReference type="NCBIfam" id="TIGR00010">
    <property type="entry name" value="YchF/TatD family DNA exonuclease"/>
    <property type="match status" value="1"/>
</dbReference>
<dbReference type="AlphaFoldDB" id="B8D0K2"/>
<proteinExistence type="predicted"/>
<dbReference type="Gene3D" id="3.20.20.140">
    <property type="entry name" value="Metal-dependent hydrolases"/>
    <property type="match status" value="1"/>
</dbReference>
<dbReference type="GO" id="GO:0016788">
    <property type="term" value="F:hydrolase activity, acting on ester bonds"/>
    <property type="evidence" value="ECO:0007669"/>
    <property type="project" value="InterPro"/>
</dbReference>
<dbReference type="OrthoDB" id="9810005at2"/>
<feature type="binding site" evidence="3">
    <location>
        <position position="7"/>
    </location>
    <ligand>
        <name>a divalent metal cation</name>
        <dbReference type="ChEBI" id="CHEBI:60240"/>
        <label>1</label>
    </ligand>
</feature>
<evidence type="ECO:0000256" key="1">
    <source>
        <dbReference type="ARBA" id="ARBA00022723"/>
    </source>
</evidence>
<keyword evidence="1 3" id="KW-0479">Metal-binding</keyword>
<dbReference type="FunFam" id="3.20.20.140:FF:000005">
    <property type="entry name" value="TatD family hydrolase"/>
    <property type="match status" value="1"/>
</dbReference>
<dbReference type="PIRSF" id="PIRSF005902">
    <property type="entry name" value="DNase_TatD"/>
    <property type="match status" value="1"/>
</dbReference>